<name>A0AAD6TDS7_9AGAR</name>
<evidence type="ECO:0000313" key="3">
    <source>
        <dbReference type="Proteomes" id="UP001218188"/>
    </source>
</evidence>
<dbReference type="AlphaFoldDB" id="A0AAD6TDS7"/>
<reference evidence="2" key="1">
    <citation type="submission" date="2023-03" db="EMBL/GenBank/DDBJ databases">
        <title>Massive genome expansion in bonnet fungi (Mycena s.s.) driven by repeated elements and novel gene families across ecological guilds.</title>
        <authorList>
            <consortium name="Lawrence Berkeley National Laboratory"/>
            <person name="Harder C.B."/>
            <person name="Miyauchi S."/>
            <person name="Viragh M."/>
            <person name="Kuo A."/>
            <person name="Thoen E."/>
            <person name="Andreopoulos B."/>
            <person name="Lu D."/>
            <person name="Skrede I."/>
            <person name="Drula E."/>
            <person name="Henrissat B."/>
            <person name="Morin E."/>
            <person name="Kohler A."/>
            <person name="Barry K."/>
            <person name="LaButti K."/>
            <person name="Morin E."/>
            <person name="Salamov A."/>
            <person name="Lipzen A."/>
            <person name="Mereny Z."/>
            <person name="Hegedus B."/>
            <person name="Baldrian P."/>
            <person name="Stursova M."/>
            <person name="Weitz H."/>
            <person name="Taylor A."/>
            <person name="Grigoriev I.V."/>
            <person name="Nagy L.G."/>
            <person name="Martin F."/>
            <person name="Kauserud H."/>
        </authorList>
    </citation>
    <scope>NUCLEOTIDE SEQUENCE</scope>
    <source>
        <strain evidence="2">CBHHK200</strain>
    </source>
</reference>
<dbReference type="Proteomes" id="UP001218188">
    <property type="component" value="Unassembled WGS sequence"/>
</dbReference>
<accession>A0AAD6TDS7</accession>
<feature type="region of interest" description="Disordered" evidence="1">
    <location>
        <begin position="205"/>
        <end position="240"/>
    </location>
</feature>
<evidence type="ECO:0000256" key="1">
    <source>
        <dbReference type="SAM" id="MobiDB-lite"/>
    </source>
</evidence>
<dbReference type="EMBL" id="JARJCM010000014">
    <property type="protein sequence ID" value="KAJ7042102.1"/>
    <property type="molecule type" value="Genomic_DNA"/>
</dbReference>
<gene>
    <name evidence="2" type="ORF">C8F04DRAFT_1230178</name>
</gene>
<feature type="compositionally biased region" description="Basic and acidic residues" evidence="1">
    <location>
        <begin position="210"/>
        <end position="230"/>
    </location>
</feature>
<organism evidence="2 3">
    <name type="scientific">Mycena alexandri</name>
    <dbReference type="NCBI Taxonomy" id="1745969"/>
    <lineage>
        <taxon>Eukaryota</taxon>
        <taxon>Fungi</taxon>
        <taxon>Dikarya</taxon>
        <taxon>Basidiomycota</taxon>
        <taxon>Agaricomycotina</taxon>
        <taxon>Agaricomycetes</taxon>
        <taxon>Agaricomycetidae</taxon>
        <taxon>Agaricales</taxon>
        <taxon>Marasmiineae</taxon>
        <taxon>Mycenaceae</taxon>
        <taxon>Mycena</taxon>
    </lineage>
</organism>
<proteinExistence type="predicted"/>
<sequence length="248" mass="27711">MPKRQKTREMPQQKCQMAVGYSCTVPVFEGLPQEILLAVVPFLGRFNICDPYNKTLRISRHQLAITPAYTFSDYKSQGQTMGHGLIDLHKPPSGASTPFAKERIIRLLRGFEPKLFTTHRSENLAVEDDRLDFCDAATCKQSAQSLLTYNTYALGPLALAPKLTEEDPQRGYSETDSKEYGAWLERALRDTSNAHRSLPSCAARRAGRTQLHDGARDKEMSGCYDQRDGNVRQPGQTGTGAIYLIVDP</sequence>
<comment type="caution">
    <text evidence="2">The sequence shown here is derived from an EMBL/GenBank/DDBJ whole genome shotgun (WGS) entry which is preliminary data.</text>
</comment>
<keyword evidence="3" id="KW-1185">Reference proteome</keyword>
<protein>
    <submittedName>
        <fullName evidence="2">Uncharacterized protein</fullName>
    </submittedName>
</protein>
<evidence type="ECO:0000313" key="2">
    <source>
        <dbReference type="EMBL" id="KAJ7042102.1"/>
    </source>
</evidence>